<keyword evidence="4" id="KW-1185">Reference proteome</keyword>
<evidence type="ECO:0008006" key="5">
    <source>
        <dbReference type="Google" id="ProtNLM"/>
    </source>
</evidence>
<evidence type="ECO:0000256" key="1">
    <source>
        <dbReference type="SAM" id="MobiDB-lite"/>
    </source>
</evidence>
<keyword evidence="2" id="KW-0472">Membrane</keyword>
<feature type="compositionally biased region" description="Polar residues" evidence="1">
    <location>
        <begin position="11"/>
        <end position="31"/>
    </location>
</feature>
<accession>A0ABN6Q2N0</accession>
<evidence type="ECO:0000313" key="4">
    <source>
        <dbReference type="Proteomes" id="UP001055453"/>
    </source>
</evidence>
<feature type="region of interest" description="Disordered" evidence="1">
    <location>
        <begin position="1"/>
        <end position="73"/>
    </location>
</feature>
<protein>
    <recommendedName>
        <fullName evidence="5">Ssl1498 family light-harvesting-like protein</fullName>
    </recommendedName>
</protein>
<feature type="compositionally biased region" description="Polar residues" evidence="1">
    <location>
        <begin position="48"/>
        <end position="73"/>
    </location>
</feature>
<sequence length="108" mass="11495">MTRYSIPAETPPQNGFALTTDDNQVEVQSSDWESRMSKLVGFEEESSSIDTQGSENSATPPESVSQPQEVQTKQALSANPFAKLGLVGAATLAIVLMGGRVFVAVNGY</sequence>
<organism evidence="3 4">
    <name type="scientific">Nostoc cf. commune SO-36</name>
    <dbReference type="NCBI Taxonomy" id="449208"/>
    <lineage>
        <taxon>Bacteria</taxon>
        <taxon>Bacillati</taxon>
        <taxon>Cyanobacteriota</taxon>
        <taxon>Cyanophyceae</taxon>
        <taxon>Nostocales</taxon>
        <taxon>Nostocaceae</taxon>
        <taxon>Nostoc</taxon>
    </lineage>
</organism>
<dbReference type="Proteomes" id="UP001055453">
    <property type="component" value="Chromosome"/>
</dbReference>
<name>A0ABN6Q2N0_NOSCO</name>
<proteinExistence type="predicted"/>
<reference evidence="3" key="1">
    <citation type="submission" date="2022-04" db="EMBL/GenBank/DDBJ databases">
        <title>Complete genome sequence of a cyanobacterium, Nostoc sp. SO-36, isolated in Antarctica.</title>
        <authorList>
            <person name="Kanesaki Y."/>
            <person name="Effendi D."/>
            <person name="Sakamoto T."/>
            <person name="Ohtani S."/>
            <person name="Awai K."/>
        </authorList>
    </citation>
    <scope>NUCLEOTIDE SEQUENCE</scope>
    <source>
        <strain evidence="3">SO-36</strain>
    </source>
</reference>
<evidence type="ECO:0000313" key="3">
    <source>
        <dbReference type="EMBL" id="BDI17498.1"/>
    </source>
</evidence>
<dbReference type="RefSeq" id="WP_323374454.1">
    <property type="nucleotide sequence ID" value="NZ_AP025732.1"/>
</dbReference>
<dbReference type="EMBL" id="AP025732">
    <property type="protein sequence ID" value="BDI17498.1"/>
    <property type="molecule type" value="Genomic_DNA"/>
</dbReference>
<keyword evidence="2" id="KW-1133">Transmembrane helix</keyword>
<feature type="transmembrane region" description="Helical" evidence="2">
    <location>
        <begin position="81"/>
        <end position="103"/>
    </location>
</feature>
<gene>
    <name evidence="3" type="ORF">ANSO36C_33000</name>
</gene>
<keyword evidence="2" id="KW-0812">Transmembrane</keyword>
<evidence type="ECO:0000256" key="2">
    <source>
        <dbReference type="SAM" id="Phobius"/>
    </source>
</evidence>